<gene>
    <name evidence="3" type="ORF">PPENT_87.1.T0480040</name>
</gene>
<feature type="chain" id="PRO_5035913683" description="H-type lectin domain-containing protein" evidence="1">
    <location>
        <begin position="18"/>
        <end position="401"/>
    </location>
</feature>
<dbReference type="Pfam" id="PF09458">
    <property type="entry name" value="H_lectin"/>
    <property type="match status" value="1"/>
</dbReference>
<evidence type="ECO:0000256" key="1">
    <source>
        <dbReference type="SAM" id="SignalP"/>
    </source>
</evidence>
<dbReference type="GO" id="GO:0007155">
    <property type="term" value="P:cell adhesion"/>
    <property type="evidence" value="ECO:0007669"/>
    <property type="project" value="InterPro"/>
</dbReference>
<feature type="domain" description="H-type lectin" evidence="2">
    <location>
        <begin position="33"/>
        <end position="93"/>
    </location>
</feature>
<accession>A0A8S1UUI0</accession>
<organism evidence="3 4">
    <name type="scientific">Paramecium pentaurelia</name>
    <dbReference type="NCBI Taxonomy" id="43138"/>
    <lineage>
        <taxon>Eukaryota</taxon>
        <taxon>Sar</taxon>
        <taxon>Alveolata</taxon>
        <taxon>Ciliophora</taxon>
        <taxon>Intramacronucleata</taxon>
        <taxon>Oligohymenophorea</taxon>
        <taxon>Peniculida</taxon>
        <taxon>Parameciidae</taxon>
        <taxon>Paramecium</taxon>
    </lineage>
</organism>
<reference evidence="3" key="1">
    <citation type="submission" date="2021-01" db="EMBL/GenBank/DDBJ databases">
        <authorList>
            <consortium name="Genoscope - CEA"/>
            <person name="William W."/>
        </authorList>
    </citation>
    <scope>NUCLEOTIDE SEQUENCE</scope>
</reference>
<evidence type="ECO:0000313" key="3">
    <source>
        <dbReference type="EMBL" id="CAD8167853.1"/>
    </source>
</evidence>
<dbReference type="InterPro" id="IPR019019">
    <property type="entry name" value="H-type_lectin_domain"/>
</dbReference>
<dbReference type="EMBL" id="CAJJDO010000048">
    <property type="protein sequence ID" value="CAD8167853.1"/>
    <property type="molecule type" value="Genomic_DNA"/>
</dbReference>
<dbReference type="AlphaFoldDB" id="A0A8S1UUI0"/>
<feature type="signal peptide" evidence="1">
    <location>
        <begin position="1"/>
        <end position="17"/>
    </location>
</feature>
<keyword evidence="1" id="KW-0732">Signal</keyword>
<dbReference type="OrthoDB" id="10381899at2759"/>
<dbReference type="GO" id="GO:0030246">
    <property type="term" value="F:carbohydrate binding"/>
    <property type="evidence" value="ECO:0007669"/>
    <property type="project" value="InterPro"/>
</dbReference>
<proteinExistence type="predicted"/>
<name>A0A8S1UUI0_9CILI</name>
<protein>
    <recommendedName>
        <fullName evidence="2">H-type lectin domain-containing protein</fullName>
    </recommendedName>
</protein>
<sequence>MIFVHLLILQAFSISDYQFGYQLLDCSGPFELVTFPKQFQEIPQIIITQSSIKFLSNEVDFRFEIQSITIQSFIIIYECRRDVSQVNVKWHAINDQRIQVINCFNKENPKNETINHYNPNALNGFLILTSISYSQQINFIIEIIKITPLDVTVGISNTNNLRQIGYQIILGIDDSFVNLGKFNAIKDDQITLPILPDKFFITPYVGFILTPIEGVNIFQSEDLTTNPGNLIFKIYEQQGDSLFSRNFHYRIWISKTFSTVFKSYRYKKIQIIQKNYLDQDIQSSIQLKFDLENKIFNENGNYRLLIDKSSQFINVFFQLICQQDEKKQLEFQLFQRSLNSFSSQYTCDNKIKLIECKMELIVESVAIQELLIVIENSNFQMKQILYNQIVEQIILFNAFEI</sequence>
<evidence type="ECO:0000259" key="2">
    <source>
        <dbReference type="Pfam" id="PF09458"/>
    </source>
</evidence>
<keyword evidence="4" id="KW-1185">Reference proteome</keyword>
<dbReference type="Proteomes" id="UP000689195">
    <property type="component" value="Unassembled WGS sequence"/>
</dbReference>
<evidence type="ECO:0000313" key="4">
    <source>
        <dbReference type="Proteomes" id="UP000689195"/>
    </source>
</evidence>
<comment type="caution">
    <text evidence="3">The sequence shown here is derived from an EMBL/GenBank/DDBJ whole genome shotgun (WGS) entry which is preliminary data.</text>
</comment>